<protein>
    <submittedName>
        <fullName evidence="2">Uncharacterized protein</fullName>
    </submittedName>
</protein>
<name>A0A3P6DV05_BRAOL</name>
<feature type="transmembrane region" description="Helical" evidence="1">
    <location>
        <begin position="38"/>
        <end position="56"/>
    </location>
</feature>
<gene>
    <name evidence="2" type="ORF">BOLC9T56853H</name>
</gene>
<evidence type="ECO:0000256" key="1">
    <source>
        <dbReference type="SAM" id="Phobius"/>
    </source>
</evidence>
<dbReference type="EMBL" id="LR031875">
    <property type="protein sequence ID" value="VDD31530.1"/>
    <property type="molecule type" value="Genomic_DNA"/>
</dbReference>
<organism evidence="2">
    <name type="scientific">Brassica oleracea</name>
    <name type="common">Wild cabbage</name>
    <dbReference type="NCBI Taxonomy" id="3712"/>
    <lineage>
        <taxon>Eukaryota</taxon>
        <taxon>Viridiplantae</taxon>
        <taxon>Streptophyta</taxon>
        <taxon>Embryophyta</taxon>
        <taxon>Tracheophyta</taxon>
        <taxon>Spermatophyta</taxon>
        <taxon>Magnoliopsida</taxon>
        <taxon>eudicotyledons</taxon>
        <taxon>Gunneridae</taxon>
        <taxon>Pentapetalae</taxon>
        <taxon>rosids</taxon>
        <taxon>malvids</taxon>
        <taxon>Brassicales</taxon>
        <taxon>Brassicaceae</taxon>
        <taxon>Brassiceae</taxon>
        <taxon>Brassica</taxon>
    </lineage>
</organism>
<accession>A0A3P6DV05</accession>
<keyword evidence="1" id="KW-0812">Transmembrane</keyword>
<dbReference type="AlphaFoldDB" id="A0A3P6DV05"/>
<keyword evidence="1" id="KW-1133">Transmembrane helix</keyword>
<keyword evidence="1" id="KW-0472">Membrane</keyword>
<reference evidence="2" key="1">
    <citation type="submission" date="2018-11" db="EMBL/GenBank/DDBJ databases">
        <authorList>
            <consortium name="Genoscope - CEA"/>
            <person name="William W."/>
        </authorList>
    </citation>
    <scope>NUCLEOTIDE SEQUENCE</scope>
</reference>
<proteinExistence type="predicted"/>
<evidence type="ECO:0000313" key="2">
    <source>
        <dbReference type="EMBL" id="VDD31530.1"/>
    </source>
</evidence>
<sequence>MVRTAGNTSPWEDSTMLTSVARFNAGITYDLKADLYNLWFLLVSGLNYMSSLYKLWAQREQSQKRSSSKYCKHTRQPLRGNWRTTFLFSRSAKGTLPKGREHCRSASCKGAKENANNTSMSAGLHTLYSFGANGPSRFQIPASRFQIQGSDHLTTGFPGHVP</sequence>